<evidence type="ECO:0000256" key="2">
    <source>
        <dbReference type="ARBA" id="ARBA00023125"/>
    </source>
</evidence>
<keyword evidence="2" id="KW-0238">DNA-binding</keyword>
<organism evidence="5 6">
    <name type="scientific">Luteimicrobium subarcticum</name>
    <dbReference type="NCBI Taxonomy" id="620910"/>
    <lineage>
        <taxon>Bacteria</taxon>
        <taxon>Bacillati</taxon>
        <taxon>Actinomycetota</taxon>
        <taxon>Actinomycetes</taxon>
        <taxon>Micrococcales</taxon>
        <taxon>Luteimicrobium</taxon>
    </lineage>
</organism>
<dbReference type="PROSITE" id="PS50932">
    <property type="entry name" value="HTH_LACI_2"/>
    <property type="match status" value="1"/>
</dbReference>
<dbReference type="PANTHER" id="PTHR30146:SF109">
    <property type="entry name" value="HTH-TYPE TRANSCRIPTIONAL REGULATOR GALS"/>
    <property type="match status" value="1"/>
</dbReference>
<evidence type="ECO:0000259" key="4">
    <source>
        <dbReference type="PROSITE" id="PS50932"/>
    </source>
</evidence>
<dbReference type="CDD" id="cd06267">
    <property type="entry name" value="PBP1_LacI_sugar_binding-like"/>
    <property type="match status" value="1"/>
</dbReference>
<evidence type="ECO:0000256" key="1">
    <source>
        <dbReference type="ARBA" id="ARBA00023015"/>
    </source>
</evidence>
<dbReference type="Gene3D" id="3.40.50.2300">
    <property type="match status" value="2"/>
</dbReference>
<dbReference type="Gene3D" id="1.10.260.40">
    <property type="entry name" value="lambda repressor-like DNA-binding domains"/>
    <property type="match status" value="1"/>
</dbReference>
<name>A0A2M8WJR3_9MICO</name>
<protein>
    <submittedName>
        <fullName evidence="5">LacI family transcriptional regulator</fullName>
    </submittedName>
</protein>
<evidence type="ECO:0000313" key="6">
    <source>
        <dbReference type="Proteomes" id="UP000231586"/>
    </source>
</evidence>
<gene>
    <name evidence="5" type="ORF">CLV34_2420</name>
</gene>
<dbReference type="PROSITE" id="PS00356">
    <property type="entry name" value="HTH_LACI_1"/>
    <property type="match status" value="1"/>
</dbReference>
<accession>A0A2M8WJR3</accession>
<dbReference type="PANTHER" id="PTHR30146">
    <property type="entry name" value="LACI-RELATED TRANSCRIPTIONAL REPRESSOR"/>
    <property type="match status" value="1"/>
</dbReference>
<dbReference type="OrthoDB" id="37081at2"/>
<reference evidence="5 6" key="1">
    <citation type="submission" date="2017-11" db="EMBL/GenBank/DDBJ databases">
        <title>Genomic Encyclopedia of Archaeal and Bacterial Type Strains, Phase II (KMG-II): From Individual Species to Whole Genera.</title>
        <authorList>
            <person name="Goeker M."/>
        </authorList>
    </citation>
    <scope>NUCLEOTIDE SEQUENCE [LARGE SCALE GENOMIC DNA]</scope>
    <source>
        <strain evidence="5 6">DSM 22413</strain>
    </source>
</reference>
<dbReference type="SUPFAM" id="SSF47413">
    <property type="entry name" value="lambda repressor-like DNA-binding domains"/>
    <property type="match status" value="1"/>
</dbReference>
<dbReference type="GO" id="GO:0000976">
    <property type="term" value="F:transcription cis-regulatory region binding"/>
    <property type="evidence" value="ECO:0007669"/>
    <property type="project" value="TreeGrafter"/>
</dbReference>
<dbReference type="RefSeq" id="WP_100350531.1">
    <property type="nucleotide sequence ID" value="NZ_PGTZ01000009.1"/>
</dbReference>
<dbReference type="Pfam" id="PF00356">
    <property type="entry name" value="LacI"/>
    <property type="match status" value="1"/>
</dbReference>
<dbReference type="InterPro" id="IPR046335">
    <property type="entry name" value="LacI/GalR-like_sensor"/>
</dbReference>
<dbReference type="Pfam" id="PF13377">
    <property type="entry name" value="Peripla_BP_3"/>
    <property type="match status" value="1"/>
</dbReference>
<evidence type="ECO:0000313" key="5">
    <source>
        <dbReference type="EMBL" id="PJI91152.1"/>
    </source>
</evidence>
<dbReference type="SMART" id="SM00354">
    <property type="entry name" value="HTH_LACI"/>
    <property type="match status" value="1"/>
</dbReference>
<comment type="caution">
    <text evidence="5">The sequence shown here is derived from an EMBL/GenBank/DDBJ whole genome shotgun (WGS) entry which is preliminary data.</text>
</comment>
<keyword evidence="3" id="KW-0804">Transcription</keyword>
<keyword evidence="1" id="KW-0805">Transcription regulation</keyword>
<sequence length="351" mass="36879">MSSKRPGPSRTGISDVARLAGVSIGTVSNVLNHPARVAPATTEKVVRAMTLLDYVPDGIARSLAAGSSRTVGIVLPDLSNSLFVDVARGAETAAEAADHTLMIANSDTRLERETRHLRTFGQARVAGLLLTLNDEQHFAAIADEAPRSAPTVMLNLAVPTTRFCSVSVDNERGGWLATSHLVDTGRRRLVFVGGPEALEPVQHRARGFARAVRERGAEHVRTVVPTGVNRADGWEVGGALVDDVRAGRVDGVVAATDLLAAGILQAFAMSDVDVPGAVGVVGYDNNQAAWDSPTPITTVAQPGEEMGRVGTELVLDEARGGPEHHHRAVVLEPSLVVRASTVSVPARAHAV</sequence>
<dbReference type="SUPFAM" id="SSF53822">
    <property type="entry name" value="Periplasmic binding protein-like I"/>
    <property type="match status" value="1"/>
</dbReference>
<keyword evidence="6" id="KW-1185">Reference proteome</keyword>
<dbReference type="GO" id="GO:0003700">
    <property type="term" value="F:DNA-binding transcription factor activity"/>
    <property type="evidence" value="ECO:0007669"/>
    <property type="project" value="TreeGrafter"/>
</dbReference>
<dbReference type="InterPro" id="IPR028082">
    <property type="entry name" value="Peripla_BP_I"/>
</dbReference>
<dbReference type="InterPro" id="IPR000843">
    <property type="entry name" value="HTH_LacI"/>
</dbReference>
<dbReference type="EMBL" id="PGTZ01000009">
    <property type="protein sequence ID" value="PJI91152.1"/>
    <property type="molecule type" value="Genomic_DNA"/>
</dbReference>
<dbReference type="Proteomes" id="UP000231586">
    <property type="component" value="Unassembled WGS sequence"/>
</dbReference>
<feature type="domain" description="HTH lacI-type" evidence="4">
    <location>
        <begin position="11"/>
        <end position="65"/>
    </location>
</feature>
<evidence type="ECO:0000256" key="3">
    <source>
        <dbReference type="ARBA" id="ARBA00023163"/>
    </source>
</evidence>
<dbReference type="InterPro" id="IPR010982">
    <property type="entry name" value="Lambda_DNA-bd_dom_sf"/>
</dbReference>
<dbReference type="CDD" id="cd01392">
    <property type="entry name" value="HTH_LacI"/>
    <property type="match status" value="1"/>
</dbReference>
<proteinExistence type="predicted"/>
<dbReference type="AlphaFoldDB" id="A0A2M8WJR3"/>